<dbReference type="InterPro" id="IPR013783">
    <property type="entry name" value="Ig-like_fold"/>
</dbReference>
<keyword evidence="6" id="KW-1185">Reference proteome</keyword>
<gene>
    <name evidence="4" type="ORF">ADH66_11300</name>
    <name evidence="5" type="ORF">I5Q82_01620</name>
</gene>
<dbReference type="Pfam" id="PF00933">
    <property type="entry name" value="Glyco_hydro_3"/>
    <property type="match status" value="1"/>
</dbReference>
<reference evidence="5 7" key="3">
    <citation type="submission" date="2020-11" db="EMBL/GenBank/DDBJ databases">
        <title>Closed and high quality bacterial genomes of the OMM12 community.</title>
        <authorList>
            <person name="Marbouty M."/>
            <person name="Lamy-Besnier Q."/>
            <person name="Debarbieux L."/>
            <person name="Koszul R."/>
        </authorList>
    </citation>
    <scope>NUCLEOTIDE SEQUENCE [LARGE SCALE GENOMIC DNA]</scope>
    <source>
        <strain evidence="5 7">KB18</strain>
    </source>
</reference>
<dbReference type="InterPro" id="IPR026891">
    <property type="entry name" value="Fn3-like"/>
</dbReference>
<dbReference type="PRINTS" id="PR00133">
    <property type="entry name" value="GLHYDRLASE3"/>
</dbReference>
<dbReference type="SMART" id="SM01217">
    <property type="entry name" value="Fn3_like"/>
    <property type="match status" value="1"/>
</dbReference>
<dbReference type="InterPro" id="IPR036881">
    <property type="entry name" value="Glyco_hydro_3_C_sf"/>
</dbReference>
<dbReference type="Gene3D" id="2.60.40.10">
    <property type="entry name" value="Immunoglobulins"/>
    <property type="match status" value="1"/>
</dbReference>
<comment type="similarity">
    <text evidence="1">Belongs to the glycosyl hydrolase 3 family.</text>
</comment>
<dbReference type="AlphaFoldDB" id="A0A1Z2XS04"/>
<dbReference type="GO" id="GO:0008422">
    <property type="term" value="F:beta-glucosidase activity"/>
    <property type="evidence" value="ECO:0007669"/>
    <property type="project" value="UniProtKB-ARBA"/>
</dbReference>
<evidence type="ECO:0000313" key="6">
    <source>
        <dbReference type="Proteomes" id="UP000196710"/>
    </source>
</evidence>
<protein>
    <submittedName>
        <fullName evidence="5">Glycoside hydrolase family 3 C-terminal domain-containing protein</fullName>
    </submittedName>
    <submittedName>
        <fullName evidence="4">Glycosyl hydrolase</fullName>
    </submittedName>
</protein>
<dbReference type="Pfam" id="PF01915">
    <property type="entry name" value="Glyco_hydro_3_C"/>
    <property type="match status" value="1"/>
</dbReference>
<dbReference type="GO" id="GO:0005975">
    <property type="term" value="P:carbohydrate metabolic process"/>
    <property type="evidence" value="ECO:0007669"/>
    <property type="project" value="InterPro"/>
</dbReference>
<dbReference type="InterPro" id="IPR036962">
    <property type="entry name" value="Glyco_hydro_3_N_sf"/>
</dbReference>
<accession>A0A1Z2XS04</accession>
<dbReference type="SUPFAM" id="SSF51445">
    <property type="entry name" value="(Trans)glycosidases"/>
    <property type="match status" value="1"/>
</dbReference>
<dbReference type="InterPro" id="IPR017853">
    <property type="entry name" value="GH"/>
</dbReference>
<dbReference type="PANTHER" id="PTHR42715:SF10">
    <property type="entry name" value="BETA-GLUCOSIDASE"/>
    <property type="match status" value="1"/>
</dbReference>
<reference evidence="6" key="2">
    <citation type="submission" date="2017-05" db="EMBL/GenBank/DDBJ databases">
        <title>Improved OligoMM genomes.</title>
        <authorList>
            <person name="Garzetti D."/>
        </authorList>
    </citation>
    <scope>NUCLEOTIDE SEQUENCE [LARGE SCALE GENOMIC DNA]</scope>
    <source>
        <strain evidence="6">KB18</strain>
    </source>
</reference>
<sequence>MDIKQLITQMTLEEKAKFCSGADFWHVEGLERLGIPSVMVTDGPCGLRKQAGETDHLGLNASVKAISYPTGSCVACSFDRELLRESGEYLGDECQAEDVAVLLGPAVNIKRSPLCGRNFEYFSEDPYLAGELSAAYISGVQSKNVGTSLKHFAANSQEHRRMTSSSQVDERTLREIYLPAFEKSVKQAKPWTVMCSYNRLNGEYASESHRLLTEILRDEWGFEGAVMSDWGAVNDRVKGVPAGMDLEMPGPGNGNTKKLIAAVKAGEMKESDLDAAVERILAFVFKYIENRKPDTKFDYEGHHEKARQMAAESMVLLKNDGILPLKKEDKVAFIGKFASEPRFQGGGSSHVNSYKVSGSVEAAKEYGVTYAQGYDTKTQEPDDELISQAVKTAREAQAAVVFIGITDAMESEGFDRADMKIPACQEKLLREVVKAQPNTVVVVECGSAIEMPWIDEVRGVLYAYLGGESVGPAVVDLLYGRANPCGKLAETFPLRLEDNPSYLYYLGEGDRTEYREGIFVGYRYYDKKDMPVLFPFGHGLSYTQYEYSDLTLDKTSMKDTDTLTVTVKVKNVGDRAGKEIVQLYVSDDQSTAIRPVKELKGFDKVELAPGQEKTVAFTLDKRAFAYYNVDINDWHVETGSFTVMIGRSSRDIQLCAKVEVESTQQIKRTYSFNSTIGDIMADPKGAQMVGQMMQAMNPMQEAEESDANPMGAEAMQAMMQYMPLRGIIMFAGGAPEVAAGLQQLIDALNAQ</sequence>
<dbReference type="PANTHER" id="PTHR42715">
    <property type="entry name" value="BETA-GLUCOSIDASE"/>
    <property type="match status" value="1"/>
</dbReference>
<dbReference type="EMBL" id="CP021422">
    <property type="protein sequence ID" value="ASB41189.1"/>
    <property type="molecule type" value="Genomic_DNA"/>
</dbReference>
<dbReference type="SUPFAM" id="SSF52279">
    <property type="entry name" value="Beta-D-glucan exohydrolase, C-terminal domain"/>
    <property type="match status" value="1"/>
</dbReference>
<evidence type="ECO:0000259" key="3">
    <source>
        <dbReference type="SMART" id="SM01217"/>
    </source>
</evidence>
<dbReference type="InterPro" id="IPR001764">
    <property type="entry name" value="Glyco_hydro_3_N"/>
</dbReference>
<dbReference type="InterPro" id="IPR050288">
    <property type="entry name" value="Cellulose_deg_GH3"/>
</dbReference>
<organism evidence="5 7">
    <name type="scientific">Acutalibacter muris</name>
    <dbReference type="NCBI Taxonomy" id="1796620"/>
    <lineage>
        <taxon>Bacteria</taxon>
        <taxon>Bacillati</taxon>
        <taxon>Bacillota</taxon>
        <taxon>Clostridia</taxon>
        <taxon>Eubacteriales</taxon>
        <taxon>Acutalibacteraceae</taxon>
        <taxon>Acutalibacter</taxon>
    </lineage>
</organism>
<dbReference type="Proteomes" id="UP000596035">
    <property type="component" value="Chromosome"/>
</dbReference>
<reference evidence="4" key="1">
    <citation type="journal article" date="2017" name="Genome Announc.">
        <title>High-Quality Whole-Genome Sequences of the Oligo-Mouse-Microbiota Bacterial Community.</title>
        <authorList>
            <person name="Garzetti D."/>
            <person name="Brugiroux S."/>
            <person name="Bunk B."/>
            <person name="Pukall R."/>
            <person name="McCoy K.D."/>
            <person name="Macpherson A.J."/>
            <person name="Stecher B."/>
        </authorList>
    </citation>
    <scope>NUCLEOTIDE SEQUENCE</scope>
    <source>
        <strain evidence="4">KB18</strain>
    </source>
</reference>
<dbReference type="InterPro" id="IPR002772">
    <property type="entry name" value="Glyco_hydro_3_C"/>
</dbReference>
<proteinExistence type="inferred from homology"/>
<dbReference type="FunFam" id="2.60.40.10:FF:000495">
    <property type="entry name" value="Periplasmic beta-glucosidase"/>
    <property type="match status" value="1"/>
</dbReference>
<evidence type="ECO:0000313" key="5">
    <source>
        <dbReference type="EMBL" id="QQR30463.1"/>
    </source>
</evidence>
<name>A0A1Z2XS04_9FIRM</name>
<keyword evidence="2 5" id="KW-0378">Hydrolase</keyword>
<dbReference type="RefSeq" id="WP_066540799.1">
    <property type="nucleotide sequence ID" value="NZ_CP021422.1"/>
</dbReference>
<evidence type="ECO:0000256" key="2">
    <source>
        <dbReference type="ARBA" id="ARBA00022801"/>
    </source>
</evidence>
<dbReference type="Gene3D" id="3.20.20.300">
    <property type="entry name" value="Glycoside hydrolase, family 3, N-terminal domain"/>
    <property type="match status" value="1"/>
</dbReference>
<evidence type="ECO:0000313" key="7">
    <source>
        <dbReference type="Proteomes" id="UP000596035"/>
    </source>
</evidence>
<dbReference type="KEGG" id="amur:ADH66_11300"/>
<evidence type="ECO:0000313" key="4">
    <source>
        <dbReference type="EMBL" id="ASB41189.1"/>
    </source>
</evidence>
<evidence type="ECO:0000256" key="1">
    <source>
        <dbReference type="ARBA" id="ARBA00005336"/>
    </source>
</evidence>
<dbReference type="Pfam" id="PF14310">
    <property type="entry name" value="Fn3-like"/>
    <property type="match status" value="1"/>
</dbReference>
<dbReference type="Proteomes" id="UP000196710">
    <property type="component" value="Chromosome"/>
</dbReference>
<dbReference type="EMBL" id="CP065321">
    <property type="protein sequence ID" value="QQR30463.1"/>
    <property type="molecule type" value="Genomic_DNA"/>
</dbReference>
<feature type="domain" description="Fibronectin type III-like" evidence="3">
    <location>
        <begin position="579"/>
        <end position="649"/>
    </location>
</feature>
<dbReference type="Gene3D" id="3.40.50.1700">
    <property type="entry name" value="Glycoside hydrolase family 3 C-terminal domain"/>
    <property type="match status" value="1"/>
</dbReference>